<organism evidence="1 2">
    <name type="scientific">Zea mays</name>
    <name type="common">Maize</name>
    <dbReference type="NCBI Taxonomy" id="4577"/>
    <lineage>
        <taxon>Eukaryota</taxon>
        <taxon>Viridiplantae</taxon>
        <taxon>Streptophyta</taxon>
        <taxon>Embryophyta</taxon>
        <taxon>Tracheophyta</taxon>
        <taxon>Spermatophyta</taxon>
        <taxon>Magnoliopsida</taxon>
        <taxon>Liliopsida</taxon>
        <taxon>Poales</taxon>
        <taxon>Poaceae</taxon>
        <taxon>PACMAD clade</taxon>
        <taxon>Panicoideae</taxon>
        <taxon>Andropogonodae</taxon>
        <taxon>Andropogoneae</taxon>
        <taxon>Tripsacinae</taxon>
        <taxon>Zea</taxon>
    </lineage>
</organism>
<keyword evidence="2" id="KW-1185">Reference proteome</keyword>
<dbReference type="Proteomes" id="UP000007305">
    <property type="component" value="Chromosome 4"/>
</dbReference>
<reference evidence="2" key="1">
    <citation type="journal article" date="2009" name="Science">
        <title>The B73 maize genome: complexity, diversity, and dynamics.</title>
        <authorList>
            <person name="Schnable P.S."/>
            <person name="Ware D."/>
            <person name="Fulton R.S."/>
            <person name="Stein J.C."/>
            <person name="Wei F."/>
            <person name="Pasternak S."/>
            <person name="Liang C."/>
            <person name="Zhang J."/>
            <person name="Fulton L."/>
            <person name="Graves T.A."/>
            <person name="Minx P."/>
            <person name="Reily A.D."/>
            <person name="Courtney L."/>
            <person name="Kruchowski S.S."/>
            <person name="Tomlinson C."/>
            <person name="Strong C."/>
            <person name="Delehaunty K."/>
            <person name="Fronick C."/>
            <person name="Courtney B."/>
            <person name="Rock S.M."/>
            <person name="Belter E."/>
            <person name="Du F."/>
            <person name="Kim K."/>
            <person name="Abbott R.M."/>
            <person name="Cotton M."/>
            <person name="Levy A."/>
            <person name="Marchetto P."/>
            <person name="Ochoa K."/>
            <person name="Jackson S.M."/>
            <person name="Gillam B."/>
            <person name="Chen W."/>
            <person name="Yan L."/>
            <person name="Higginbotham J."/>
            <person name="Cardenas M."/>
            <person name="Waligorski J."/>
            <person name="Applebaum E."/>
            <person name="Phelps L."/>
            <person name="Falcone J."/>
            <person name="Kanchi K."/>
            <person name="Thane T."/>
            <person name="Scimone A."/>
            <person name="Thane N."/>
            <person name="Henke J."/>
            <person name="Wang T."/>
            <person name="Ruppert J."/>
            <person name="Shah N."/>
            <person name="Rotter K."/>
            <person name="Hodges J."/>
            <person name="Ingenthron E."/>
            <person name="Cordes M."/>
            <person name="Kohlberg S."/>
            <person name="Sgro J."/>
            <person name="Delgado B."/>
            <person name="Mead K."/>
            <person name="Chinwalla A."/>
            <person name="Leonard S."/>
            <person name="Crouse K."/>
            <person name="Collura K."/>
            <person name="Kudrna D."/>
            <person name="Currie J."/>
            <person name="He R."/>
            <person name="Angelova A."/>
            <person name="Rajasekar S."/>
            <person name="Mueller T."/>
            <person name="Lomeli R."/>
            <person name="Scara G."/>
            <person name="Ko A."/>
            <person name="Delaney K."/>
            <person name="Wissotski M."/>
            <person name="Lopez G."/>
            <person name="Campos D."/>
            <person name="Braidotti M."/>
            <person name="Ashley E."/>
            <person name="Golser W."/>
            <person name="Kim H."/>
            <person name="Lee S."/>
            <person name="Lin J."/>
            <person name="Dujmic Z."/>
            <person name="Kim W."/>
            <person name="Talag J."/>
            <person name="Zuccolo A."/>
            <person name="Fan C."/>
            <person name="Sebastian A."/>
            <person name="Kramer M."/>
            <person name="Spiegel L."/>
            <person name="Nascimento L."/>
            <person name="Zutavern T."/>
            <person name="Miller B."/>
            <person name="Ambroise C."/>
            <person name="Muller S."/>
            <person name="Spooner W."/>
            <person name="Narechania A."/>
            <person name="Ren L."/>
            <person name="Wei S."/>
            <person name="Kumari S."/>
            <person name="Faga B."/>
            <person name="Levy M.J."/>
            <person name="McMahan L."/>
            <person name="Van Buren P."/>
            <person name="Vaughn M.W."/>
            <person name="Ying K."/>
            <person name="Yeh C.-T."/>
            <person name="Emrich S.J."/>
            <person name="Jia Y."/>
            <person name="Kalyanaraman A."/>
            <person name="Hsia A.-P."/>
            <person name="Barbazuk W.B."/>
            <person name="Baucom R.S."/>
            <person name="Brutnell T.P."/>
            <person name="Carpita N.C."/>
            <person name="Chaparro C."/>
            <person name="Chia J.-M."/>
            <person name="Deragon J.-M."/>
            <person name="Estill J.C."/>
            <person name="Fu Y."/>
            <person name="Jeddeloh J.A."/>
            <person name="Han Y."/>
            <person name="Lee H."/>
            <person name="Li P."/>
            <person name="Lisch D.R."/>
            <person name="Liu S."/>
            <person name="Liu Z."/>
            <person name="Nagel D.H."/>
            <person name="McCann M.C."/>
            <person name="SanMiguel P."/>
            <person name="Myers A.M."/>
            <person name="Nettleton D."/>
            <person name="Nguyen J."/>
            <person name="Penning B.W."/>
            <person name="Ponnala L."/>
            <person name="Schneider K.L."/>
            <person name="Schwartz D.C."/>
            <person name="Sharma A."/>
            <person name="Soderlund C."/>
            <person name="Springer N.M."/>
            <person name="Sun Q."/>
            <person name="Wang H."/>
            <person name="Waterman M."/>
            <person name="Westerman R."/>
            <person name="Wolfgruber T.K."/>
            <person name="Yang L."/>
            <person name="Yu Y."/>
            <person name="Zhang L."/>
            <person name="Zhou S."/>
            <person name="Zhu Q."/>
            <person name="Bennetzen J.L."/>
            <person name="Dawe R.K."/>
            <person name="Jiang J."/>
            <person name="Jiang N."/>
            <person name="Presting G.G."/>
            <person name="Wessler S.R."/>
            <person name="Aluru S."/>
            <person name="Martienssen R.A."/>
            <person name="Clifton S.W."/>
            <person name="McCombie W.R."/>
            <person name="Wing R.A."/>
            <person name="Wilson R.K."/>
        </authorList>
    </citation>
    <scope>NUCLEOTIDE SEQUENCE [LARGE SCALE GENOMIC DNA]</scope>
    <source>
        <strain evidence="2">cv. B73</strain>
    </source>
</reference>
<evidence type="ECO:0000313" key="1">
    <source>
        <dbReference type="EnsemblPlants" id="Zm00001eb164270_P002"/>
    </source>
</evidence>
<protein>
    <submittedName>
        <fullName evidence="1">Uncharacterized protein</fullName>
    </submittedName>
</protein>
<proteinExistence type="predicted"/>
<dbReference type="InParanoid" id="A0A804NJ61"/>
<evidence type="ECO:0000313" key="2">
    <source>
        <dbReference type="Proteomes" id="UP000007305"/>
    </source>
</evidence>
<dbReference type="Gramene" id="Zm00001eb164270_T002">
    <property type="protein sequence ID" value="Zm00001eb164270_P002"/>
    <property type="gene ID" value="Zm00001eb164270"/>
</dbReference>
<reference evidence="1" key="3">
    <citation type="submission" date="2021-05" db="UniProtKB">
        <authorList>
            <consortium name="EnsemblPlants"/>
        </authorList>
    </citation>
    <scope>IDENTIFICATION</scope>
    <source>
        <strain evidence="1">cv. B73</strain>
    </source>
</reference>
<accession>A0A804NJ61</accession>
<sequence>MYSANASDVIWAASYNLNCSILADNILQVYYTCIPPPSCGRIKYRNMTPEAALDHVRSIRPRVLLAPSQWSLK</sequence>
<dbReference type="EnsemblPlants" id="Zm00001eb164270_T002">
    <property type="protein sequence ID" value="Zm00001eb164270_P002"/>
    <property type="gene ID" value="Zm00001eb164270"/>
</dbReference>
<dbReference type="AlphaFoldDB" id="A0A804NJ61"/>
<reference evidence="1" key="2">
    <citation type="submission" date="2019-07" db="EMBL/GenBank/DDBJ databases">
        <authorList>
            <person name="Seetharam A."/>
            <person name="Woodhouse M."/>
            <person name="Cannon E."/>
        </authorList>
    </citation>
    <scope>NUCLEOTIDE SEQUENCE [LARGE SCALE GENOMIC DNA]</scope>
    <source>
        <strain evidence="1">cv. B73</strain>
    </source>
</reference>
<name>A0A804NJ61_MAIZE</name>